<dbReference type="VEuPathDB" id="GiardiaDB:GLP15_467"/>
<dbReference type="SUPFAM" id="SSF57184">
    <property type="entry name" value="Growth factor receptor domain"/>
    <property type="match status" value="2"/>
</dbReference>
<dbReference type="InterPro" id="IPR006212">
    <property type="entry name" value="Furin_repeat"/>
</dbReference>
<sequence>MLATLLLLLLVSSYGASTDTYHNSFGVACDNAQENCMQNRCVVIESTSVCTQCIPGYVPISGTCTEYPGSASSICIPDSTTSPTRCVECKDSASEASMFLFYGGCYDMIDESIGSSVCSKASSGKCTECNVGVGGRYVFTNPDGSAAEGCILCSDRVGFGGYRGVAGCLECIQPVDQRLGTPLCFECDSTTLAPIDYQCQDKGHHICSDGRCTSCYKTHLFYNGGCYGRHTTTGLAICAGPNQYELDNTTICTECANASYAPKNGACTLVKKDSTTGGLFLDCAKDPARGLCTACSSSTPSFLFYGGCYDTSSYVGSILCSRIGSNACEEWNGQYPFIFPEDTAKRDHYLCGDAANGGVASCATCSYASSAVICTSCSAGYLGVDGKSCNENCSGNTRGACIEILGGSESTILLCQCICKLGLYNNSGICMPCTDSCAACKDGTPNGCQQCSPGKVLESSVITSGNAKCIDECTTHGSCVECGLTIDGSKYCTRCKDPSMYPLNGVCTTDAQRTSYCTTKANGICSACSEAAFLMNGGCYTTVHYPGDIICISQADGKCTATREGYGISADGKLQPCAPECLECAAPGPGRCTRCPLGRLLRRAPAAATGSCIEPGACVDGYYADGDACLPCVVPGCRACGRTSFCTECAGELFVGLDGRACLRECSGDRVVGEVSDGTRRCWCERGFAPALDRSGCVPAAECPPGMPWCASCDGSGRCLSCAAPGHNIQVDQRTCAEGCGDRAAPNQGVCVCEVDAVLTRGACVSAREVARKRVAAIAGGTMAGVVVAGGLVGFLCWWFLYRGRHTGALSSTASAPLSMRGGTALVST</sequence>
<protein>
    <submittedName>
        <fullName evidence="4">High cysteine membrane protein Group 4</fullName>
    </submittedName>
</protein>
<dbReference type="EMBL" id="ACVC01000199">
    <property type="protein sequence ID" value="EFO61960.1"/>
    <property type="molecule type" value="Genomic_DNA"/>
</dbReference>
<evidence type="ECO:0000313" key="5">
    <source>
        <dbReference type="Proteomes" id="UP000008974"/>
    </source>
</evidence>
<dbReference type="OrthoDB" id="300641at2759"/>
<dbReference type="PANTHER" id="PTHR23275:SF100">
    <property type="entry name" value="EGF-LIKE DOMAIN-CONTAINING PROTEIN"/>
    <property type="match status" value="1"/>
</dbReference>
<dbReference type="Proteomes" id="UP000008974">
    <property type="component" value="Unassembled WGS sequence"/>
</dbReference>
<dbReference type="InterPro" id="IPR052798">
    <property type="entry name" value="Giardia_VSA"/>
</dbReference>
<dbReference type="Gene3D" id="2.10.220.10">
    <property type="entry name" value="Hormone Receptor, Insulin-like Growth Factor Receptor 1, Chain A, domain 2"/>
    <property type="match status" value="1"/>
</dbReference>
<reference evidence="4 5" key="1">
    <citation type="journal article" date="2010" name="BMC Genomics">
        <title>Genome analysis and comparative genomics of a Giardia intestinalis assemblage E isolate.</title>
        <authorList>
            <person name="Jerlstrom-Hultqvist J."/>
            <person name="Franzen O."/>
            <person name="Ankarklev J."/>
            <person name="Xu F."/>
            <person name="Nohynkova E."/>
            <person name="Andersson J.O."/>
            <person name="Svard S.G."/>
            <person name="Andersson B."/>
        </authorList>
    </citation>
    <scope>NUCLEOTIDE SEQUENCE [LARGE SCALE GENOMIC DNA]</scope>
    <source>
        <strain evidence="4 5">P15</strain>
    </source>
</reference>
<keyword evidence="1" id="KW-1133">Transmembrane helix</keyword>
<feature type="signal peptide" evidence="2">
    <location>
        <begin position="1"/>
        <end position="18"/>
    </location>
</feature>
<feature type="transmembrane region" description="Helical" evidence="1">
    <location>
        <begin position="775"/>
        <end position="801"/>
    </location>
</feature>
<comment type="caution">
    <text evidence="4">The sequence shown here is derived from an EMBL/GenBank/DDBJ whole genome shotgun (WGS) entry which is preliminary data.</text>
</comment>
<dbReference type="InterPro" id="IPR000742">
    <property type="entry name" value="EGF"/>
</dbReference>
<evidence type="ECO:0000259" key="3">
    <source>
        <dbReference type="SMART" id="SM00181"/>
    </source>
</evidence>
<dbReference type="SMART" id="SM00181">
    <property type="entry name" value="EGF"/>
    <property type="match status" value="4"/>
</dbReference>
<keyword evidence="2" id="KW-0732">Signal</keyword>
<feature type="chain" id="PRO_5003145012" evidence="2">
    <location>
        <begin position="19"/>
        <end position="829"/>
    </location>
</feature>
<evidence type="ECO:0000256" key="2">
    <source>
        <dbReference type="SAM" id="SignalP"/>
    </source>
</evidence>
<keyword evidence="1" id="KW-0812">Transmembrane</keyword>
<feature type="domain" description="EGF-like" evidence="3">
    <location>
        <begin position="28"/>
        <end position="65"/>
    </location>
</feature>
<dbReference type="InterPro" id="IPR009030">
    <property type="entry name" value="Growth_fac_rcpt_cys_sf"/>
</dbReference>
<evidence type="ECO:0000313" key="4">
    <source>
        <dbReference type="EMBL" id="EFO61960.1"/>
    </source>
</evidence>
<name>E1F6I0_GIAIA</name>
<dbReference type="InterPro" id="IPR005127">
    <property type="entry name" value="Giardia_VSP"/>
</dbReference>
<feature type="domain" description="EGF-like" evidence="3">
    <location>
        <begin position="350"/>
        <end position="390"/>
    </location>
</feature>
<gene>
    <name evidence="4" type="ORF">GLP15_467</name>
</gene>
<dbReference type="PANTHER" id="PTHR23275">
    <property type="entry name" value="CABRIOLET.-RELATED"/>
    <property type="match status" value="1"/>
</dbReference>
<feature type="domain" description="EGF-like" evidence="3">
    <location>
        <begin position="648"/>
        <end position="698"/>
    </location>
</feature>
<feature type="domain" description="EGF-like" evidence="3">
    <location>
        <begin position="576"/>
        <end position="613"/>
    </location>
</feature>
<keyword evidence="1" id="KW-0472">Membrane</keyword>
<accession>E1F6I0</accession>
<evidence type="ECO:0000256" key="1">
    <source>
        <dbReference type="SAM" id="Phobius"/>
    </source>
</evidence>
<organism evidence="4 5">
    <name type="scientific">Giardia intestinalis (strain P15)</name>
    <name type="common">Giardia lamblia</name>
    <dbReference type="NCBI Taxonomy" id="658858"/>
    <lineage>
        <taxon>Eukaryota</taxon>
        <taxon>Metamonada</taxon>
        <taxon>Diplomonadida</taxon>
        <taxon>Hexamitidae</taxon>
        <taxon>Giardiinae</taxon>
        <taxon>Giardia</taxon>
    </lineage>
</organism>
<dbReference type="AlphaFoldDB" id="E1F6I0"/>
<dbReference type="Pfam" id="PF03302">
    <property type="entry name" value="VSP"/>
    <property type="match status" value="1"/>
</dbReference>
<proteinExistence type="predicted"/>
<dbReference type="SMART" id="SM00261">
    <property type="entry name" value="FU"/>
    <property type="match status" value="4"/>
</dbReference>